<gene>
    <name evidence="10 13" type="primary">hisH</name>
    <name evidence="13" type="ORF">HRQ91_09655</name>
</gene>
<dbReference type="Proteomes" id="UP000671908">
    <property type="component" value="Chromosome"/>
</dbReference>
<evidence type="ECO:0000256" key="8">
    <source>
        <dbReference type="ARBA" id="ARBA00047838"/>
    </source>
</evidence>
<evidence type="ECO:0000256" key="3">
    <source>
        <dbReference type="ARBA" id="ARBA00022605"/>
    </source>
</evidence>
<keyword evidence="14" id="KW-1185">Reference proteome</keyword>
<dbReference type="CDD" id="cd01748">
    <property type="entry name" value="GATase1_IGP_Synthase"/>
    <property type="match status" value="1"/>
</dbReference>
<evidence type="ECO:0000256" key="7">
    <source>
        <dbReference type="ARBA" id="ARBA00023239"/>
    </source>
</evidence>
<evidence type="ECO:0000256" key="6">
    <source>
        <dbReference type="ARBA" id="ARBA00023102"/>
    </source>
</evidence>
<proteinExistence type="inferred from homology"/>
<dbReference type="AlphaFoldDB" id="A0A975F4T0"/>
<protein>
    <recommendedName>
        <fullName evidence="10">Imidazole glycerol phosphate synthase subunit HisH</fullName>
        <ecNumber evidence="10">4.3.2.10</ecNumber>
    </recommendedName>
    <alternativeName>
        <fullName evidence="10">IGP synthase glutaminase subunit</fullName>
        <ecNumber evidence="10">3.5.1.2</ecNumber>
    </alternativeName>
    <alternativeName>
        <fullName evidence="10">IGP synthase subunit HisH</fullName>
    </alternativeName>
    <alternativeName>
        <fullName evidence="10">ImGP synthase subunit HisH</fullName>
        <shortName evidence="10">IGPS subunit HisH</shortName>
    </alternativeName>
</protein>
<evidence type="ECO:0000256" key="9">
    <source>
        <dbReference type="ARBA" id="ARBA00049534"/>
    </source>
</evidence>
<comment type="subunit">
    <text evidence="2 10">Heterodimer of HisH and HisF.</text>
</comment>
<keyword evidence="5 10" id="KW-0315">Glutamine amidotransferase</keyword>
<evidence type="ECO:0000256" key="11">
    <source>
        <dbReference type="PIRSR" id="PIRSR000495-1"/>
    </source>
</evidence>
<evidence type="ECO:0000256" key="5">
    <source>
        <dbReference type="ARBA" id="ARBA00022962"/>
    </source>
</evidence>
<feature type="active site" evidence="10 11">
    <location>
        <position position="192"/>
    </location>
</feature>
<keyword evidence="4 10" id="KW-0378">Hydrolase</keyword>
<dbReference type="KEGG" id="tpav:HRQ91_09655"/>
<feature type="domain" description="Glutamine amidotransferase" evidence="12">
    <location>
        <begin position="4"/>
        <end position="207"/>
    </location>
</feature>
<dbReference type="RefSeq" id="WP_210119349.1">
    <property type="nucleotide sequence ID" value="NZ_CP054142.1"/>
</dbReference>
<dbReference type="PANTHER" id="PTHR42701:SF1">
    <property type="entry name" value="IMIDAZOLE GLYCEROL PHOSPHATE SYNTHASE SUBUNIT HISH"/>
    <property type="match status" value="1"/>
</dbReference>
<dbReference type="PANTHER" id="PTHR42701">
    <property type="entry name" value="IMIDAZOLE GLYCEROL PHOSPHATE SYNTHASE SUBUNIT HISH"/>
    <property type="match status" value="1"/>
</dbReference>
<dbReference type="InterPro" id="IPR010139">
    <property type="entry name" value="Imidazole-glycPsynth_HisH"/>
</dbReference>
<comment type="pathway">
    <text evidence="1 10">Amino-acid biosynthesis; L-histidine biosynthesis; L-histidine from 5-phospho-alpha-D-ribose 1-diphosphate: step 5/9.</text>
</comment>
<keyword evidence="3 10" id="KW-0028">Amino-acid biosynthesis</keyword>
<evidence type="ECO:0000256" key="4">
    <source>
        <dbReference type="ARBA" id="ARBA00022801"/>
    </source>
</evidence>
<evidence type="ECO:0000256" key="2">
    <source>
        <dbReference type="ARBA" id="ARBA00011152"/>
    </source>
</evidence>
<evidence type="ECO:0000256" key="1">
    <source>
        <dbReference type="ARBA" id="ARBA00005091"/>
    </source>
</evidence>
<evidence type="ECO:0000313" key="14">
    <source>
        <dbReference type="Proteomes" id="UP000671908"/>
    </source>
</evidence>
<dbReference type="PROSITE" id="PS51273">
    <property type="entry name" value="GATASE_TYPE_1"/>
    <property type="match status" value="1"/>
</dbReference>
<dbReference type="InterPro" id="IPR017926">
    <property type="entry name" value="GATASE"/>
</dbReference>
<feature type="active site" evidence="10 11">
    <location>
        <position position="194"/>
    </location>
</feature>
<evidence type="ECO:0000259" key="12">
    <source>
        <dbReference type="Pfam" id="PF00117"/>
    </source>
</evidence>
<dbReference type="GO" id="GO:0000107">
    <property type="term" value="F:imidazoleglycerol-phosphate synthase activity"/>
    <property type="evidence" value="ECO:0007669"/>
    <property type="project" value="UniProtKB-UniRule"/>
</dbReference>
<dbReference type="EMBL" id="CP054142">
    <property type="protein sequence ID" value="QTQ14705.1"/>
    <property type="molecule type" value="Genomic_DNA"/>
</dbReference>
<dbReference type="SUPFAM" id="SSF52317">
    <property type="entry name" value="Class I glutamine amidotransferase-like"/>
    <property type="match status" value="1"/>
</dbReference>
<dbReference type="GO" id="GO:0000105">
    <property type="term" value="P:L-histidine biosynthetic process"/>
    <property type="evidence" value="ECO:0007669"/>
    <property type="project" value="UniProtKB-UniRule"/>
</dbReference>
<dbReference type="GO" id="GO:0005737">
    <property type="term" value="C:cytoplasm"/>
    <property type="evidence" value="ECO:0007669"/>
    <property type="project" value="UniProtKB-SubCell"/>
</dbReference>
<dbReference type="EC" id="4.3.2.10" evidence="10"/>
<keyword evidence="7 10" id="KW-0456">Lyase</keyword>
<dbReference type="InterPro" id="IPR029062">
    <property type="entry name" value="Class_I_gatase-like"/>
</dbReference>
<keyword evidence="6 10" id="KW-0368">Histidine biosynthesis</keyword>
<sequence length="234" mass="25527">MTGIVDYNAGNISSVERALSALNAPFILSKSPSALENCERLIFPGVGNASYAMEQLRITGFDRFLKDWAKSGKLLMGICLGAQIIFEYSEEDNTECLGLVKGSVRHFASVRKELNANVGENLKVPHMGWNDIDTVNGSSKLLEGIPPKSDFYFVHSYVMQPEDKSVIKAVSDYGFPVPACIESGNISAFQFHPEKSGAQGLAILKNYVKKDCPSCRSGDRFLVGECDLEGGKIC</sequence>
<dbReference type="GO" id="GO:0016829">
    <property type="term" value="F:lyase activity"/>
    <property type="evidence" value="ECO:0007669"/>
    <property type="project" value="UniProtKB-KW"/>
</dbReference>
<keyword evidence="10" id="KW-0963">Cytoplasm</keyword>
<dbReference type="Gene3D" id="3.40.50.880">
    <property type="match status" value="1"/>
</dbReference>
<dbReference type="EC" id="3.5.1.2" evidence="10"/>
<comment type="catalytic activity">
    <reaction evidence="8 10">
        <text>5-[(5-phospho-1-deoxy-D-ribulos-1-ylimino)methylamino]-1-(5-phospho-beta-D-ribosyl)imidazole-4-carboxamide + L-glutamine = D-erythro-1-(imidazol-4-yl)glycerol 3-phosphate + 5-amino-1-(5-phospho-beta-D-ribosyl)imidazole-4-carboxamide + L-glutamate + H(+)</text>
        <dbReference type="Rhea" id="RHEA:24793"/>
        <dbReference type="ChEBI" id="CHEBI:15378"/>
        <dbReference type="ChEBI" id="CHEBI:29985"/>
        <dbReference type="ChEBI" id="CHEBI:58278"/>
        <dbReference type="ChEBI" id="CHEBI:58359"/>
        <dbReference type="ChEBI" id="CHEBI:58475"/>
        <dbReference type="ChEBI" id="CHEBI:58525"/>
        <dbReference type="EC" id="4.3.2.10"/>
    </reaction>
</comment>
<feature type="active site" description="Nucleophile" evidence="10 11">
    <location>
        <position position="79"/>
    </location>
</feature>
<comment type="function">
    <text evidence="10">IGPS catalyzes the conversion of PRFAR and glutamine to IGP, AICAR and glutamate. The HisH subunit catalyzes the hydrolysis of glutamine to glutamate and ammonia as part of the synthesis of IGP and AICAR. The resulting ammonia molecule is channeled to the active site of HisF.</text>
</comment>
<organism evidence="13 14">
    <name type="scientific">Treponema parvum</name>
    <dbReference type="NCBI Taxonomy" id="138851"/>
    <lineage>
        <taxon>Bacteria</taxon>
        <taxon>Pseudomonadati</taxon>
        <taxon>Spirochaetota</taxon>
        <taxon>Spirochaetia</taxon>
        <taxon>Spirochaetales</taxon>
        <taxon>Treponemataceae</taxon>
        <taxon>Treponema</taxon>
    </lineage>
</organism>
<dbReference type="PIRSF" id="PIRSF000495">
    <property type="entry name" value="Amidotransf_hisH"/>
    <property type="match status" value="1"/>
</dbReference>
<name>A0A975F4T0_9SPIR</name>
<dbReference type="HAMAP" id="MF_00278">
    <property type="entry name" value="HisH"/>
    <property type="match status" value="1"/>
</dbReference>
<evidence type="ECO:0000313" key="13">
    <source>
        <dbReference type="EMBL" id="QTQ14705.1"/>
    </source>
</evidence>
<evidence type="ECO:0000256" key="10">
    <source>
        <dbReference type="HAMAP-Rule" id="MF_00278"/>
    </source>
</evidence>
<comment type="subcellular location">
    <subcellularLocation>
        <location evidence="10">Cytoplasm</location>
    </subcellularLocation>
</comment>
<accession>A0A975F4T0</accession>
<dbReference type="NCBIfam" id="TIGR01855">
    <property type="entry name" value="IMP_synth_hisH"/>
    <property type="match status" value="1"/>
</dbReference>
<reference evidence="13 14" key="1">
    <citation type="journal article" date="2021" name="Microbiol. Resour. Announc.">
        <title>Complete Genome Sequences of Three Human Oral Treponema parvum Isolates.</title>
        <authorList>
            <person name="Zeng H."/>
            <person name="Watt R.M."/>
        </authorList>
    </citation>
    <scope>NUCLEOTIDE SEQUENCE [LARGE SCALE GENOMIC DNA]</scope>
    <source>
        <strain evidence="13 14">ATCC 700770</strain>
    </source>
</reference>
<dbReference type="Pfam" id="PF00117">
    <property type="entry name" value="GATase"/>
    <property type="match status" value="1"/>
</dbReference>
<dbReference type="GO" id="GO:0004359">
    <property type="term" value="F:glutaminase activity"/>
    <property type="evidence" value="ECO:0007669"/>
    <property type="project" value="UniProtKB-EC"/>
</dbReference>
<comment type="catalytic activity">
    <reaction evidence="9 10">
        <text>L-glutamine + H2O = L-glutamate + NH4(+)</text>
        <dbReference type="Rhea" id="RHEA:15889"/>
        <dbReference type="ChEBI" id="CHEBI:15377"/>
        <dbReference type="ChEBI" id="CHEBI:28938"/>
        <dbReference type="ChEBI" id="CHEBI:29985"/>
        <dbReference type="ChEBI" id="CHEBI:58359"/>
        <dbReference type="EC" id="3.5.1.2"/>
    </reaction>
</comment>